<organism evidence="1 2">
    <name type="scientific">Blautia pseudococcoides</name>
    <dbReference type="NCBI Taxonomy" id="1796616"/>
    <lineage>
        <taxon>Bacteria</taxon>
        <taxon>Bacillati</taxon>
        <taxon>Bacillota</taxon>
        <taxon>Clostridia</taxon>
        <taxon>Lachnospirales</taxon>
        <taxon>Lachnospiraceae</taxon>
        <taxon>Blautia</taxon>
    </lineage>
</organism>
<evidence type="ECO:0000313" key="2">
    <source>
        <dbReference type="Proteomes" id="UP000092574"/>
    </source>
</evidence>
<evidence type="ECO:0000313" key="1">
    <source>
        <dbReference type="EMBL" id="ANU76581.1"/>
    </source>
</evidence>
<dbReference type="RefSeq" id="WP_065542742.1">
    <property type="nucleotide sequence ID" value="NZ_CP015405.2"/>
</dbReference>
<reference evidence="1" key="1">
    <citation type="submission" date="2017-04" db="EMBL/GenBank/DDBJ databases">
        <title>Complete Genome Sequences of Twelve Strains of a Stable Defined Moderately Diverse Mouse Microbiota 2 (sDMDMm2).</title>
        <authorList>
            <person name="Uchimura Y."/>
            <person name="Wyss M."/>
            <person name="Brugiroux S."/>
            <person name="Limenitakis J.P."/>
            <person name="Stecher B."/>
            <person name="McCoy K.D."/>
            <person name="Macpherson A.J."/>
        </authorList>
    </citation>
    <scope>NUCLEOTIDE SEQUENCE</scope>
    <source>
        <strain evidence="1">YL58</strain>
    </source>
</reference>
<dbReference type="Proteomes" id="UP000092574">
    <property type="component" value="Chromosome"/>
</dbReference>
<gene>
    <name evidence="1" type="ORF">A4V09_12850</name>
</gene>
<name>A0A1C7IAC2_9FIRM</name>
<sequence length="135" mass="15524">MLYDYITVDLPPKVDRKNYSISFRAVPSAYKQHVKPDLNSQTLQVQKAVSYAGMRLFVCIAKKITAQGAIHYTTVNSGGEIPYEPFEGLLNSENETKMKISFFIECNELLPAYLTETFLNTLLYYTWRNVNILVR</sequence>
<dbReference type="EMBL" id="CP015405">
    <property type="protein sequence ID" value="ANU76581.1"/>
    <property type="molecule type" value="Genomic_DNA"/>
</dbReference>
<keyword evidence="2" id="KW-1185">Reference proteome</keyword>
<protein>
    <submittedName>
        <fullName evidence="1">Uncharacterized protein</fullName>
    </submittedName>
</protein>
<proteinExistence type="predicted"/>
<dbReference type="STRING" id="1796616.A4V09_12850"/>
<accession>A0A1C7IAC2</accession>
<dbReference type="KEGG" id="byl:A4V09_12850"/>
<dbReference type="AlphaFoldDB" id="A0A1C7IAC2"/>